<dbReference type="InterPro" id="IPR036047">
    <property type="entry name" value="F-box-like_dom_sf"/>
</dbReference>
<proteinExistence type="predicted"/>
<protein>
    <submittedName>
        <fullName evidence="1">F-box domain</fullName>
    </submittedName>
</protein>
<name>A0A1M7XV38_9VIRU</name>
<dbReference type="Proteomes" id="UP000201465">
    <property type="component" value="Segment"/>
</dbReference>
<dbReference type="EMBL" id="LT671577">
    <property type="protein sequence ID" value="SHO33542.1"/>
    <property type="molecule type" value="Genomic_DNA"/>
</dbReference>
<dbReference type="Gene3D" id="1.20.1280.50">
    <property type="match status" value="1"/>
</dbReference>
<reference evidence="1 2" key="1">
    <citation type="submission" date="2016-11" db="EMBL/GenBank/DDBJ databases">
        <authorList>
            <consortium name="Urmite Genomes"/>
        </authorList>
    </citation>
    <scope>NUCLEOTIDE SEQUENCE [LARGE SCALE GENOMIC DNA]</scope>
    <source>
        <strain evidence="1 2">A11</strain>
    </source>
</reference>
<dbReference type="SUPFAM" id="SSF81383">
    <property type="entry name" value="F-box domain"/>
    <property type="match status" value="1"/>
</dbReference>
<accession>A0A1M7XV38</accession>
<organism evidence="1 2">
    <name type="scientific">Cedratvirus A11</name>
    <dbReference type="NCBI Taxonomy" id="1903266"/>
    <lineage>
        <taxon>Viruses</taxon>
        <taxon>Pithoviruses</taxon>
        <taxon>Orthocedratvirinae</taxon>
        <taxon>Alphacedratvirus</taxon>
        <taxon>Alphacedratvirus aljazairmassiliense</taxon>
    </lineage>
</organism>
<dbReference type="KEGG" id="vg:30523456"/>
<sequence>MDGIYFSIMSSLSPLEIIKLGQCDKHLRNLSLDESLWKSLTLKHYPACTKSRYPFLSWKQYYLELYLFSQVSCLILSCKDQVYPVLDNYRFFFDHTLFTLQRIDTGQENNSGEDVYYSDFIVRARCSIIKQDFLRLYQAWTEHMQGLGYADFYYLIVYSE</sequence>
<dbReference type="RefSeq" id="YP_009329414.1">
    <property type="nucleotide sequence ID" value="NC_032108.1"/>
</dbReference>
<keyword evidence="2" id="KW-1185">Reference proteome</keyword>
<gene>
    <name evidence="1" type="ORF">BQ3484_474</name>
</gene>
<dbReference type="GeneID" id="30523456"/>
<evidence type="ECO:0000313" key="2">
    <source>
        <dbReference type="Proteomes" id="UP000201465"/>
    </source>
</evidence>
<evidence type="ECO:0000313" key="1">
    <source>
        <dbReference type="EMBL" id="SHO33542.1"/>
    </source>
</evidence>